<comment type="caution">
    <text evidence="1">The sequence shown here is derived from an EMBL/GenBank/DDBJ whole genome shotgun (WGS) entry which is preliminary data.</text>
</comment>
<proteinExistence type="predicted"/>
<keyword evidence="2" id="KW-1185">Reference proteome</keyword>
<dbReference type="OrthoDB" id="9768177at2"/>
<name>A0A2I0R0G4_9FLAO</name>
<accession>A0A2I0R0G4</accession>
<dbReference type="EMBL" id="PJNI01000014">
    <property type="protein sequence ID" value="PKR80082.1"/>
    <property type="molecule type" value="Genomic_DNA"/>
</dbReference>
<dbReference type="RefSeq" id="WP_101335274.1">
    <property type="nucleotide sequence ID" value="NZ_PJNI01000014.1"/>
</dbReference>
<sequence length="512" mass="59263">MEKNGFEANVDASYLNANAENKNTYLRHLSEVSQSLGPIKIGFEDDHELNEFVTDNQFLDPISYQWYDWKVYLANSDSLKNSFKLFYSERYDRKSDSLNLKLAAVGRSVGADYNWITSNKHTLSTLVSYRTLKIKNNSLIDQAPENTFVGRVDYRLNLWRNALTANTFYEVGSGLELKKEFLYIEVNAGQGVYTWIDYNGDGVKDLNEFETAQYQDQANYIRVFTPSNEYVRIHSNEFNQTLFWRPERLWSSKKGVLKFFSRLSNQARFKMNKKMGTQSLESYNPIARNITDSSLVSFNSTVRNTLFFNRTNPVFGLDYTISETASKTLLANGYDSKKLNFNAVNMRWNIFRVFTIKLNTEIGQKQSIADYTTGRNFDIDYYKVEPEFIYQPNTTFRISLNGRYEDKKNKIEFGGEKARIGDLGIGVKWNQIEKGSLMGDFKIVIIDFNGATNNALSYEMLESLKQGKNLTWNINYQRNLNKNLQINIQYNGRQSEDSKTIHAGGVEVRAFF</sequence>
<evidence type="ECO:0000313" key="2">
    <source>
        <dbReference type="Proteomes" id="UP000236654"/>
    </source>
</evidence>
<reference evidence="1 2" key="1">
    <citation type="submission" date="2017-12" db="EMBL/GenBank/DDBJ databases">
        <title>The draft genome sequence of Brumimicrobium saltpan LHR20.</title>
        <authorList>
            <person name="Do Z.-J."/>
            <person name="Luo H.-R."/>
        </authorList>
    </citation>
    <scope>NUCLEOTIDE SEQUENCE [LARGE SCALE GENOMIC DNA]</scope>
    <source>
        <strain evidence="1 2">LHR20</strain>
    </source>
</reference>
<dbReference type="Proteomes" id="UP000236654">
    <property type="component" value="Unassembled WGS sequence"/>
</dbReference>
<gene>
    <name evidence="1" type="ORF">CW751_12030</name>
</gene>
<dbReference type="AlphaFoldDB" id="A0A2I0R0G4"/>
<organism evidence="1 2">
    <name type="scientific">Brumimicrobium salinarum</name>
    <dbReference type="NCBI Taxonomy" id="2058658"/>
    <lineage>
        <taxon>Bacteria</taxon>
        <taxon>Pseudomonadati</taxon>
        <taxon>Bacteroidota</taxon>
        <taxon>Flavobacteriia</taxon>
        <taxon>Flavobacteriales</taxon>
        <taxon>Crocinitomicaceae</taxon>
        <taxon>Brumimicrobium</taxon>
    </lineage>
</organism>
<protein>
    <submittedName>
        <fullName evidence="1">Uncharacterized protein</fullName>
    </submittedName>
</protein>
<evidence type="ECO:0000313" key="1">
    <source>
        <dbReference type="EMBL" id="PKR80082.1"/>
    </source>
</evidence>